<reference evidence="2" key="1">
    <citation type="submission" date="2021-03" db="EMBL/GenBank/DDBJ databases">
        <title>Complete genome of Burkholderia pseudomallei_VBP364.</title>
        <authorList>
            <person name="Balaji V."/>
            <person name="Yamuna B."/>
            <person name="Monisha P."/>
        </authorList>
    </citation>
    <scope>NUCLEOTIDE SEQUENCE</scope>
    <source>
        <strain evidence="2">VBP364</strain>
    </source>
</reference>
<protein>
    <submittedName>
        <fullName evidence="2">Uncharacterized protein</fullName>
    </submittedName>
</protein>
<organism evidence="2">
    <name type="scientific">Burkholderia pseudomallei</name>
    <name type="common">Pseudomonas pseudomallei</name>
    <dbReference type="NCBI Taxonomy" id="28450"/>
    <lineage>
        <taxon>Bacteria</taxon>
        <taxon>Pseudomonadati</taxon>
        <taxon>Pseudomonadota</taxon>
        <taxon>Betaproteobacteria</taxon>
        <taxon>Burkholderiales</taxon>
        <taxon>Burkholderiaceae</taxon>
        <taxon>Burkholderia</taxon>
        <taxon>pseudomallei group</taxon>
    </lineage>
</organism>
<name>A0A8A4DND4_BURPE</name>
<dbReference type="AlphaFoldDB" id="A0A8A4DND4"/>
<keyword evidence="1" id="KW-1133">Transmembrane helix</keyword>
<evidence type="ECO:0000313" key="2">
    <source>
        <dbReference type="EMBL" id="QTB60182.1"/>
    </source>
</evidence>
<keyword evidence="1" id="KW-0472">Membrane</keyword>
<dbReference type="RefSeq" id="WP_144241909.1">
    <property type="nucleotide sequence ID" value="NZ_JAVITY010000001.1"/>
</dbReference>
<gene>
    <name evidence="2" type="ORF">J3D99_19610</name>
</gene>
<accession>A0A8A4DND4</accession>
<proteinExistence type="predicted"/>
<dbReference type="EMBL" id="CP071754">
    <property type="protein sequence ID" value="QTB60182.1"/>
    <property type="molecule type" value="Genomic_DNA"/>
</dbReference>
<evidence type="ECO:0000256" key="1">
    <source>
        <dbReference type="SAM" id="Phobius"/>
    </source>
</evidence>
<feature type="transmembrane region" description="Helical" evidence="1">
    <location>
        <begin position="6"/>
        <end position="27"/>
    </location>
</feature>
<keyword evidence="1" id="KW-0812">Transmembrane</keyword>
<sequence>MNIKRLTMASLAAAALAIVSLILYVNWRIDRQISKSLNVAKLTSISVRSALLADEMLLDAEAGSLPALCARLRETIGKASDSLPPSIWESGNIHAKTTAYLASTSRLLGTLSDYRSLTHRIHATSQTHDTALKEASSFGMSSSEYASNIERVTASELDVLAGKVAPSKQALMAALVSMEQTGQDLAITIGDISLPSPEIEAAVQRYRLSQ</sequence>